<dbReference type="AlphaFoldDB" id="A0A0F9HL68"/>
<sequence>MKSWEALQKKAQRKNAGTAHTVDGALGKGYWVASVKEMKPKPKISTSWPTAFCMFGTKSELDSVAARVTKDIAGICHCNTEVIWRKARFDSQESVETYANQTKTA</sequence>
<name>A0A0F9HL68_9ZZZZ</name>
<gene>
    <name evidence="1" type="ORF">LCGC14_1690150</name>
</gene>
<comment type="caution">
    <text evidence="1">The sequence shown here is derived from an EMBL/GenBank/DDBJ whole genome shotgun (WGS) entry which is preliminary data.</text>
</comment>
<dbReference type="EMBL" id="LAZR01014772">
    <property type="protein sequence ID" value="KKM16016.1"/>
    <property type="molecule type" value="Genomic_DNA"/>
</dbReference>
<reference evidence="1" key="1">
    <citation type="journal article" date="2015" name="Nature">
        <title>Complex archaea that bridge the gap between prokaryotes and eukaryotes.</title>
        <authorList>
            <person name="Spang A."/>
            <person name="Saw J.H."/>
            <person name="Jorgensen S.L."/>
            <person name="Zaremba-Niedzwiedzka K."/>
            <person name="Martijn J."/>
            <person name="Lind A.E."/>
            <person name="van Eijk R."/>
            <person name="Schleper C."/>
            <person name="Guy L."/>
            <person name="Ettema T.J."/>
        </authorList>
    </citation>
    <scope>NUCLEOTIDE SEQUENCE</scope>
</reference>
<protein>
    <submittedName>
        <fullName evidence="1">Uncharacterized protein</fullName>
    </submittedName>
</protein>
<organism evidence="1">
    <name type="scientific">marine sediment metagenome</name>
    <dbReference type="NCBI Taxonomy" id="412755"/>
    <lineage>
        <taxon>unclassified sequences</taxon>
        <taxon>metagenomes</taxon>
        <taxon>ecological metagenomes</taxon>
    </lineage>
</organism>
<proteinExistence type="predicted"/>
<accession>A0A0F9HL68</accession>
<feature type="non-terminal residue" evidence="1">
    <location>
        <position position="105"/>
    </location>
</feature>
<evidence type="ECO:0000313" key="1">
    <source>
        <dbReference type="EMBL" id="KKM16016.1"/>
    </source>
</evidence>